<feature type="domain" description="SecDF P1 head subdomain" evidence="1">
    <location>
        <begin position="115"/>
        <end position="219"/>
    </location>
</feature>
<keyword evidence="3" id="KW-1185">Reference proteome</keyword>
<evidence type="ECO:0000313" key="3">
    <source>
        <dbReference type="Proteomes" id="UP001576776"/>
    </source>
</evidence>
<organism evidence="2 3">
    <name type="scientific">Floridaenema fluviatile BLCC-F154</name>
    <dbReference type="NCBI Taxonomy" id="3153640"/>
    <lineage>
        <taxon>Bacteria</taxon>
        <taxon>Bacillati</taxon>
        <taxon>Cyanobacteriota</taxon>
        <taxon>Cyanophyceae</taxon>
        <taxon>Oscillatoriophycideae</taxon>
        <taxon>Aerosakkonematales</taxon>
        <taxon>Aerosakkonemataceae</taxon>
        <taxon>Floridanema</taxon>
        <taxon>Floridanema fluviatile</taxon>
    </lineage>
</organism>
<name>A0ABV4Y6W4_9CYAN</name>
<reference evidence="2 3" key="1">
    <citation type="submission" date="2024-09" db="EMBL/GenBank/DDBJ databases">
        <title>Floridaenema gen nov. (Aerosakkonemataceae, Aerosakkonematales ord. nov., Cyanobacteria) from benthic tropical and subtropical fresh waters, with the description of four new species.</title>
        <authorList>
            <person name="Moretto J.A."/>
            <person name="Berthold D.E."/>
            <person name="Lefler F.W."/>
            <person name="Huang I.-S."/>
            <person name="Laughinghouse H. IV."/>
        </authorList>
    </citation>
    <scope>NUCLEOTIDE SEQUENCE [LARGE SCALE GENOMIC DNA]</scope>
    <source>
        <strain evidence="2 3">BLCC-F154</strain>
    </source>
</reference>
<evidence type="ECO:0000259" key="1">
    <source>
        <dbReference type="Pfam" id="PF22599"/>
    </source>
</evidence>
<proteinExistence type="predicted"/>
<dbReference type="Gene3D" id="3.30.1360.200">
    <property type="match status" value="1"/>
</dbReference>
<dbReference type="EMBL" id="JBHFNS010000018">
    <property type="protein sequence ID" value="MFB2934443.1"/>
    <property type="molecule type" value="Genomic_DNA"/>
</dbReference>
<dbReference type="RefSeq" id="WP_413255966.1">
    <property type="nucleotide sequence ID" value="NZ_JBHFNS010000018.1"/>
</dbReference>
<sequence>MALFCAGFVMKKPSLFLALGVVLLMGAIATVLPLPLRLFLFPQNFQRVLAATVQLEFRREINNPEIKAQLQVKRTELIQLKLQQSELEQTNNVAEIARISQEITQKNQEIQALLYQMYEPVGLTEKNVKNALATPDQNNSWSVTIEFDSEGAKKFAELTKSIAGTGRTIGIFLNQELISTPIVDVQYAETGIMGGKAVIMGNFTAKSADRLAVQLRGGSSAKR</sequence>
<gene>
    <name evidence="2" type="ORF">ACE1B6_04125</name>
</gene>
<dbReference type="InterPro" id="IPR054384">
    <property type="entry name" value="SecDF_P1_head"/>
</dbReference>
<accession>A0ABV4Y6W4</accession>
<dbReference type="Pfam" id="PF22599">
    <property type="entry name" value="SecDF_P1_head"/>
    <property type="match status" value="1"/>
</dbReference>
<dbReference type="Proteomes" id="UP001576776">
    <property type="component" value="Unassembled WGS sequence"/>
</dbReference>
<protein>
    <recommendedName>
        <fullName evidence="1">SecDF P1 head subdomain domain-containing protein</fullName>
    </recommendedName>
</protein>
<comment type="caution">
    <text evidence="2">The sequence shown here is derived from an EMBL/GenBank/DDBJ whole genome shotgun (WGS) entry which is preliminary data.</text>
</comment>
<evidence type="ECO:0000313" key="2">
    <source>
        <dbReference type="EMBL" id="MFB2934443.1"/>
    </source>
</evidence>